<dbReference type="InterPro" id="IPR046712">
    <property type="entry name" value="DUF6785"/>
</dbReference>
<evidence type="ECO:0000259" key="3">
    <source>
        <dbReference type="Pfam" id="PF20581"/>
    </source>
</evidence>
<dbReference type="EMBL" id="UINC01023962">
    <property type="protein sequence ID" value="SVA96685.1"/>
    <property type="molecule type" value="Genomic_DNA"/>
</dbReference>
<dbReference type="Pfam" id="PF20581">
    <property type="entry name" value="DUF6785"/>
    <property type="match status" value="1"/>
</dbReference>
<feature type="transmembrane region" description="Helical" evidence="1">
    <location>
        <begin position="606"/>
        <end position="626"/>
    </location>
</feature>
<feature type="transmembrane region" description="Helical" evidence="1">
    <location>
        <begin position="737"/>
        <end position="755"/>
    </location>
</feature>
<feature type="transmembrane region" description="Helical" evidence="1">
    <location>
        <begin position="662"/>
        <end position="683"/>
    </location>
</feature>
<dbReference type="Pfam" id="PF20580">
    <property type="entry name" value="DUF6784"/>
    <property type="match status" value="1"/>
</dbReference>
<evidence type="ECO:0000259" key="2">
    <source>
        <dbReference type="Pfam" id="PF20580"/>
    </source>
</evidence>
<dbReference type="AlphaFoldDB" id="A0A382A578"/>
<feature type="domain" description="DUF6784" evidence="2">
    <location>
        <begin position="668"/>
        <end position="761"/>
    </location>
</feature>
<keyword evidence="1" id="KW-0812">Transmembrane</keyword>
<proteinExistence type="predicted"/>
<gene>
    <name evidence="4" type="ORF">METZ01_LOCUS149539</name>
</gene>
<feature type="transmembrane region" description="Helical" evidence="1">
    <location>
        <begin position="345"/>
        <end position="362"/>
    </location>
</feature>
<feature type="transmembrane region" description="Helical" evidence="1">
    <location>
        <begin position="548"/>
        <end position="568"/>
    </location>
</feature>
<feature type="transmembrane region" description="Helical" evidence="1">
    <location>
        <begin position="173"/>
        <end position="192"/>
    </location>
</feature>
<feature type="transmembrane region" description="Helical" evidence="1">
    <location>
        <begin position="81"/>
        <end position="100"/>
    </location>
</feature>
<feature type="transmembrane region" description="Helical" evidence="1">
    <location>
        <begin position="143"/>
        <end position="161"/>
    </location>
</feature>
<feature type="transmembrane region" description="Helical" evidence="1">
    <location>
        <begin position="285"/>
        <end position="306"/>
    </location>
</feature>
<feature type="transmembrane region" description="Helical" evidence="1">
    <location>
        <begin position="204"/>
        <end position="237"/>
    </location>
</feature>
<name>A0A382A578_9ZZZZ</name>
<feature type="transmembrane region" description="Helical" evidence="1">
    <location>
        <begin position="515"/>
        <end position="536"/>
    </location>
</feature>
<protein>
    <submittedName>
        <fullName evidence="4">Uncharacterized protein</fullName>
    </submittedName>
</protein>
<feature type="domain" description="DUF6785" evidence="3">
    <location>
        <begin position="175"/>
        <end position="633"/>
    </location>
</feature>
<dbReference type="InterPro" id="IPR046711">
    <property type="entry name" value="DUF6784"/>
</dbReference>
<sequence length="769" mass="84712">MLSPGRLVDWRVRCRVARNWGGNFPRFTLQVNAANSGSVAPGPRQPYRFYMRIGIPRDFLRYLSLRGDSITGEDQASHQPLTARGLVVGTFLCFFLGVGANYSDIVIKGSYMTLDFSTPGAIFIFIFVIGIGNTVFRATARRWWISALATVAISGASAAAFSPFDKMPLYDPGVLFCAFAITAMAANTILAASGRDLALNRSELIVVYIMLLVVASVSTMGLCEAILAAISGFFYYVNPENQWQTVLFPHLPAEVLVDDGNDNTAFFEGSGAGYSVPWQLWARPMALWGIFLLALYMTMVSIVVILRRQWMDRERLSYPLVQAAQAMIRGETSDGLVNPFFRSRVMWAGASLPILVGLFIGLNKYVGTFPIIPTAWTIPIPYGQSLNMTFSFAVVGFSYLIGPDIAAGIWGFALLSKVEKMFFVAHGVTKQQDMWGVRVTELMNYQGLGALLVFVAIGLWVAREHLAQVGRRFLGLDSELTDDDEIMSYRAAVLGVLLGSATMVGWLAWLGTPLWASLLFVVLVMGIFTGLTRVVAESGVAAIITPMNAPDFMMFGLGSNLVGLQGIANFSLGYIFLADLRVFFMGVVATGLKLIEGMSRQSRRTVFRAILIALFVGIAGSLFTVLELSYRDGGINSSAWFFKNLPMRIGNVATGAMEPVGVYWPGMGFLGMGGAGMLLLTWVRQRLLWWPLHPLGFPIMTSWVVDWMWFSVFFAWMVKVTILKYGGAALFTRSRDFFLGMLVGRMLISGGWLVVDYLTGTVSNPIFWI</sequence>
<feature type="transmembrane region" description="Helical" evidence="1">
    <location>
        <begin position="120"/>
        <end position="136"/>
    </location>
</feature>
<feature type="transmembrane region" description="Helical" evidence="1">
    <location>
        <begin position="491"/>
        <end position="509"/>
    </location>
</feature>
<feature type="transmembrane region" description="Helical" evidence="1">
    <location>
        <begin position="445"/>
        <end position="462"/>
    </location>
</feature>
<reference evidence="4" key="1">
    <citation type="submission" date="2018-05" db="EMBL/GenBank/DDBJ databases">
        <authorList>
            <person name="Lanie J.A."/>
            <person name="Ng W.-L."/>
            <person name="Kazmierczak K.M."/>
            <person name="Andrzejewski T.M."/>
            <person name="Davidsen T.M."/>
            <person name="Wayne K.J."/>
            <person name="Tettelin H."/>
            <person name="Glass J.I."/>
            <person name="Rusch D."/>
            <person name="Podicherti R."/>
            <person name="Tsui H.-C.T."/>
            <person name="Winkler M.E."/>
        </authorList>
    </citation>
    <scope>NUCLEOTIDE SEQUENCE</scope>
</reference>
<organism evidence="4">
    <name type="scientific">marine metagenome</name>
    <dbReference type="NCBI Taxonomy" id="408172"/>
    <lineage>
        <taxon>unclassified sequences</taxon>
        <taxon>metagenomes</taxon>
        <taxon>ecological metagenomes</taxon>
    </lineage>
</organism>
<accession>A0A382A578</accession>
<keyword evidence="1" id="KW-0472">Membrane</keyword>
<evidence type="ECO:0000256" key="1">
    <source>
        <dbReference type="SAM" id="Phobius"/>
    </source>
</evidence>
<keyword evidence="1" id="KW-1133">Transmembrane helix</keyword>
<evidence type="ECO:0000313" key="4">
    <source>
        <dbReference type="EMBL" id="SVA96685.1"/>
    </source>
</evidence>